<comment type="caution">
    <text evidence="3">The sequence shown here is derived from an EMBL/GenBank/DDBJ whole genome shotgun (WGS) entry which is preliminary data.</text>
</comment>
<proteinExistence type="predicted"/>
<feature type="compositionally biased region" description="Basic residues" evidence="1">
    <location>
        <begin position="137"/>
        <end position="146"/>
    </location>
</feature>
<dbReference type="Pfam" id="PF05678">
    <property type="entry name" value="VQ"/>
    <property type="match status" value="1"/>
</dbReference>
<reference evidence="3" key="1">
    <citation type="journal article" date="2023" name="Science">
        <title>Elucidation of the pathway for biosynthesis of saponin adjuvants from the soapbark tree.</title>
        <authorList>
            <person name="Reed J."/>
            <person name="Orme A."/>
            <person name="El-Demerdash A."/>
            <person name="Owen C."/>
            <person name="Martin L.B.B."/>
            <person name="Misra R.C."/>
            <person name="Kikuchi S."/>
            <person name="Rejzek M."/>
            <person name="Martin A.C."/>
            <person name="Harkess A."/>
            <person name="Leebens-Mack J."/>
            <person name="Louveau T."/>
            <person name="Stephenson M.J."/>
            <person name="Osbourn A."/>
        </authorList>
    </citation>
    <scope>NUCLEOTIDE SEQUENCE</scope>
    <source>
        <strain evidence="3">S10</strain>
    </source>
</reference>
<evidence type="ECO:0000313" key="3">
    <source>
        <dbReference type="EMBL" id="KAJ7959027.1"/>
    </source>
</evidence>
<keyword evidence="4" id="KW-1185">Reference proteome</keyword>
<evidence type="ECO:0000256" key="1">
    <source>
        <dbReference type="SAM" id="MobiDB-lite"/>
    </source>
</evidence>
<feature type="compositionally biased region" description="Polar residues" evidence="1">
    <location>
        <begin position="88"/>
        <end position="124"/>
    </location>
</feature>
<dbReference type="KEGG" id="qsa:O6P43_019659"/>
<feature type="region of interest" description="Disordered" evidence="1">
    <location>
        <begin position="88"/>
        <end position="151"/>
    </location>
</feature>
<evidence type="ECO:0000259" key="2">
    <source>
        <dbReference type="Pfam" id="PF05678"/>
    </source>
</evidence>
<accession>A0AAD7LJH4</accession>
<feature type="region of interest" description="Disordered" evidence="1">
    <location>
        <begin position="1"/>
        <end position="34"/>
    </location>
</feature>
<feature type="compositionally biased region" description="Low complexity" evidence="1">
    <location>
        <begin position="1"/>
        <end position="15"/>
    </location>
</feature>
<protein>
    <submittedName>
        <fullName evidence="3">VQ motif containing protein</fullName>
    </submittedName>
</protein>
<dbReference type="InterPro" id="IPR039609">
    <property type="entry name" value="VQ_15/22"/>
</dbReference>
<dbReference type="EMBL" id="JARAOO010000008">
    <property type="protein sequence ID" value="KAJ7959027.1"/>
    <property type="molecule type" value="Genomic_DNA"/>
</dbReference>
<dbReference type="Proteomes" id="UP001163823">
    <property type="component" value="Chromosome 8"/>
</dbReference>
<evidence type="ECO:0000313" key="4">
    <source>
        <dbReference type="Proteomes" id="UP001163823"/>
    </source>
</evidence>
<feature type="domain" description="VQ" evidence="2">
    <location>
        <begin position="147"/>
        <end position="174"/>
    </location>
</feature>
<dbReference type="InterPro" id="IPR008889">
    <property type="entry name" value="VQ"/>
</dbReference>
<name>A0AAD7LJH4_QUISA</name>
<dbReference type="AlphaFoldDB" id="A0AAD7LJH4"/>
<gene>
    <name evidence="3" type="ORF">O6P43_019659</name>
</gene>
<dbReference type="PANTHER" id="PTHR33179">
    <property type="entry name" value="VQ MOTIF-CONTAINING PROTEIN"/>
    <property type="match status" value="1"/>
</dbReference>
<organism evidence="3 4">
    <name type="scientific">Quillaja saponaria</name>
    <name type="common">Soap bark tree</name>
    <dbReference type="NCBI Taxonomy" id="32244"/>
    <lineage>
        <taxon>Eukaryota</taxon>
        <taxon>Viridiplantae</taxon>
        <taxon>Streptophyta</taxon>
        <taxon>Embryophyta</taxon>
        <taxon>Tracheophyta</taxon>
        <taxon>Spermatophyta</taxon>
        <taxon>Magnoliopsida</taxon>
        <taxon>eudicotyledons</taxon>
        <taxon>Gunneridae</taxon>
        <taxon>Pentapetalae</taxon>
        <taxon>rosids</taxon>
        <taxon>fabids</taxon>
        <taxon>Fabales</taxon>
        <taxon>Quillajaceae</taxon>
        <taxon>Quillaja</taxon>
    </lineage>
</organism>
<sequence length="349" mass="38124">MESDNSGSGQSSSGDDQQHDSLNLNPHHHPHQVLGNSFLQSHHHHQNYQPTTFFDLSPNYLHNIALSQSQQPNSIPNNLFHNLDRVQSQGLRSEQNNCTDPSGNNQSFTSSSLQLRSINEDNNNPPAPTVNMAPARNPKKRTRASRRAPTTVLTTDTSNFRAMVQEFTGIPAPPFSAGGSSYSRRLDLSMGGFFPLRSSQPNPLFSASNTLLQNNMVDAIASTTNIAANSGSVVNYQLPPNYNHHLGLPNYPHGLTTFQPPLPVPSLIMMNSETRNDQGIIPLRHDHVYKDIESYGGDPSQPRVATGGSSFCKLSFPASSSSMEINNVSCTSSTSRPHPGVDTWICPSE</sequence>
<dbReference type="PANTHER" id="PTHR33179:SF4">
    <property type="entry name" value="VQ MOTIF-CONTAINING PROTEIN"/>
    <property type="match status" value="1"/>
</dbReference>